<evidence type="ECO:0000313" key="4">
    <source>
        <dbReference type="Proteomes" id="UP000093902"/>
    </source>
</evidence>
<dbReference type="PROSITE" id="PS51257">
    <property type="entry name" value="PROKAR_LIPOPROTEIN"/>
    <property type="match status" value="1"/>
</dbReference>
<dbReference type="EMBL" id="LZSO01000038">
    <property type="protein sequence ID" value="OBB25151.1"/>
    <property type="molecule type" value="Genomic_DNA"/>
</dbReference>
<organism evidence="3 4">
    <name type="scientific">Mycolicibacterium peregrinum</name>
    <name type="common">Mycobacterium peregrinum</name>
    <dbReference type="NCBI Taxonomy" id="43304"/>
    <lineage>
        <taxon>Bacteria</taxon>
        <taxon>Bacillati</taxon>
        <taxon>Actinomycetota</taxon>
        <taxon>Actinomycetes</taxon>
        <taxon>Mycobacteriales</taxon>
        <taxon>Mycobacteriaceae</taxon>
        <taxon>Mycolicibacterium</taxon>
    </lineage>
</organism>
<dbReference type="GO" id="GO:0004252">
    <property type="term" value="F:serine-type endopeptidase activity"/>
    <property type="evidence" value="ECO:0007669"/>
    <property type="project" value="InterPro"/>
</dbReference>
<dbReference type="GO" id="GO:0006508">
    <property type="term" value="P:proteolysis"/>
    <property type="evidence" value="ECO:0007669"/>
    <property type="project" value="InterPro"/>
</dbReference>
<proteinExistence type="predicted"/>
<dbReference type="STRING" id="43304.GCA_001403655_02493"/>
<accession>A0A1A0QSL5</accession>
<feature type="chain" id="PRO_5008296979" evidence="1">
    <location>
        <begin position="24"/>
        <end position="275"/>
    </location>
</feature>
<dbReference type="InterPro" id="IPR043504">
    <property type="entry name" value="Peptidase_S1_PA_chymotrypsin"/>
</dbReference>
<dbReference type="OrthoDB" id="3507155at2"/>
<name>A0A1A0QSL5_MYCPR</name>
<dbReference type="InterPro" id="IPR018114">
    <property type="entry name" value="TRYPSIN_HIS"/>
</dbReference>
<keyword evidence="1" id="KW-0732">Signal</keyword>
<dbReference type="PROSITE" id="PS50240">
    <property type="entry name" value="TRYPSIN_DOM"/>
    <property type="match status" value="1"/>
</dbReference>
<sequence>MMRLTRMAIFTVAAALTVAGAAACTVPGPTAGGAAANLTTAPPSSTPAAASALSQAGVESVTPDRRVGALFLGDTTTHTCSGSVLATPTADLILTAAHCLLDGVDTTFVPGFGAGAGDTWHVSSVYLDSRWLADQDPQADYAIVRVTGDSTASLLAESGGGLTLGSAPAAGSPVTVTGYPMGEGGSPMACRGVTAPSLQGFPALACAGVTDGFSGAPWVSGSTVTGLVGGLDGGGCDDDVSYSPRFDDRIARLLVRAEADGPGDAAPAALESDCQ</sequence>
<dbReference type="InterPro" id="IPR009003">
    <property type="entry name" value="Peptidase_S1_PA"/>
</dbReference>
<gene>
    <name evidence="3" type="ORF">A5792_29200</name>
</gene>
<dbReference type="PROSITE" id="PS00134">
    <property type="entry name" value="TRYPSIN_HIS"/>
    <property type="match status" value="1"/>
</dbReference>
<feature type="signal peptide" evidence="1">
    <location>
        <begin position="1"/>
        <end position="23"/>
    </location>
</feature>
<dbReference type="InterPro" id="IPR001254">
    <property type="entry name" value="Trypsin_dom"/>
</dbReference>
<dbReference type="Pfam" id="PF13365">
    <property type="entry name" value="Trypsin_2"/>
    <property type="match status" value="1"/>
</dbReference>
<reference evidence="4" key="1">
    <citation type="submission" date="2016-06" db="EMBL/GenBank/DDBJ databases">
        <authorList>
            <person name="Sutton G."/>
            <person name="Brinkac L."/>
            <person name="Sanka R."/>
            <person name="Adams M."/>
            <person name="Lau E."/>
            <person name="Mehaffy C."/>
            <person name="Tameris M."/>
            <person name="Hatherill M."/>
            <person name="Hanekom W."/>
            <person name="Mahomed H."/>
            <person name="Mcshane H."/>
        </authorList>
    </citation>
    <scope>NUCLEOTIDE SEQUENCE [LARGE SCALE GENOMIC DNA]</scope>
    <source>
        <strain evidence="4">852002-51209_SCH5440388</strain>
    </source>
</reference>
<dbReference type="AlphaFoldDB" id="A0A1A0QSL5"/>
<feature type="domain" description="Peptidase S1" evidence="2">
    <location>
        <begin position="30"/>
        <end position="255"/>
    </location>
</feature>
<dbReference type="Gene3D" id="2.40.10.10">
    <property type="entry name" value="Trypsin-like serine proteases"/>
    <property type="match status" value="2"/>
</dbReference>
<dbReference type="Proteomes" id="UP000093902">
    <property type="component" value="Unassembled WGS sequence"/>
</dbReference>
<evidence type="ECO:0000313" key="3">
    <source>
        <dbReference type="EMBL" id="OBB25151.1"/>
    </source>
</evidence>
<dbReference type="SUPFAM" id="SSF50494">
    <property type="entry name" value="Trypsin-like serine proteases"/>
    <property type="match status" value="1"/>
</dbReference>
<protein>
    <submittedName>
        <fullName evidence="3">Trypsin</fullName>
    </submittedName>
</protein>
<comment type="caution">
    <text evidence="3">The sequence shown here is derived from an EMBL/GenBank/DDBJ whole genome shotgun (WGS) entry which is preliminary data.</text>
</comment>
<evidence type="ECO:0000256" key="1">
    <source>
        <dbReference type="SAM" id="SignalP"/>
    </source>
</evidence>
<evidence type="ECO:0000259" key="2">
    <source>
        <dbReference type="PROSITE" id="PS50240"/>
    </source>
</evidence>